<dbReference type="OrthoDB" id="5985073at2759"/>
<organism evidence="4 5">
    <name type="scientific">Apiotrichum porosum</name>
    <dbReference type="NCBI Taxonomy" id="105984"/>
    <lineage>
        <taxon>Eukaryota</taxon>
        <taxon>Fungi</taxon>
        <taxon>Dikarya</taxon>
        <taxon>Basidiomycota</taxon>
        <taxon>Agaricomycotina</taxon>
        <taxon>Tremellomycetes</taxon>
        <taxon>Trichosporonales</taxon>
        <taxon>Trichosporonaceae</taxon>
        <taxon>Apiotrichum</taxon>
    </lineage>
</organism>
<proteinExistence type="predicted"/>
<gene>
    <name evidence="4" type="ORF">EHS24_001192</name>
</gene>
<dbReference type="GeneID" id="39585735"/>
<evidence type="ECO:0000256" key="2">
    <source>
        <dbReference type="SAM" id="SignalP"/>
    </source>
</evidence>
<sequence length="159" mass="16621">MLASVALLVLPLLAPLAAAVPSEEANAYHLEARATHSKTGWYSYGCYFDCYDGMNRYLPYKAYADAGNNPDKCTAACAAAGYAYAGLQFGQECWCGNDGGEGLGQTTSSKDCGMRCKNGASCGGGCRNNIWGKEKPSNNGNGNGNGKDHNKGNGHGHGH</sequence>
<feature type="chain" id="PRO_5019172307" description="WSC domain-containing protein" evidence="2">
    <location>
        <begin position="20"/>
        <end position="159"/>
    </location>
</feature>
<dbReference type="AlphaFoldDB" id="A0A427XK71"/>
<reference evidence="4 5" key="1">
    <citation type="submission" date="2018-11" db="EMBL/GenBank/DDBJ databases">
        <title>Genome sequence of Apiotrichum porosum DSM 27194.</title>
        <authorList>
            <person name="Aliyu H."/>
            <person name="Gorte O."/>
            <person name="Ochsenreither K."/>
        </authorList>
    </citation>
    <scope>NUCLEOTIDE SEQUENCE [LARGE SCALE GENOMIC DNA]</scope>
    <source>
        <strain evidence="4 5">DSM 27194</strain>
    </source>
</reference>
<dbReference type="EMBL" id="RSCE01000010">
    <property type="protein sequence ID" value="RSH79154.1"/>
    <property type="molecule type" value="Genomic_DNA"/>
</dbReference>
<evidence type="ECO:0000313" key="5">
    <source>
        <dbReference type="Proteomes" id="UP000279236"/>
    </source>
</evidence>
<protein>
    <recommendedName>
        <fullName evidence="3">WSC domain-containing protein</fullName>
    </recommendedName>
</protein>
<keyword evidence="5" id="KW-1185">Reference proteome</keyword>
<comment type="caution">
    <text evidence="4">The sequence shown here is derived from an EMBL/GenBank/DDBJ whole genome shotgun (WGS) entry which is preliminary data.</text>
</comment>
<evidence type="ECO:0000259" key="3">
    <source>
        <dbReference type="PROSITE" id="PS51212"/>
    </source>
</evidence>
<accession>A0A427XK71</accession>
<evidence type="ECO:0000313" key="4">
    <source>
        <dbReference type="EMBL" id="RSH79154.1"/>
    </source>
</evidence>
<keyword evidence="2" id="KW-0732">Signal</keyword>
<evidence type="ECO:0000256" key="1">
    <source>
        <dbReference type="SAM" id="MobiDB-lite"/>
    </source>
</evidence>
<dbReference type="Pfam" id="PF01822">
    <property type="entry name" value="WSC"/>
    <property type="match status" value="1"/>
</dbReference>
<feature type="domain" description="WSC" evidence="3">
    <location>
        <begin position="40"/>
        <end position="134"/>
    </location>
</feature>
<dbReference type="Proteomes" id="UP000279236">
    <property type="component" value="Unassembled WGS sequence"/>
</dbReference>
<dbReference type="InterPro" id="IPR002889">
    <property type="entry name" value="WSC_carb-bd"/>
</dbReference>
<feature type="region of interest" description="Disordered" evidence="1">
    <location>
        <begin position="137"/>
        <end position="159"/>
    </location>
</feature>
<dbReference type="PROSITE" id="PS51212">
    <property type="entry name" value="WSC"/>
    <property type="match status" value="1"/>
</dbReference>
<dbReference type="RefSeq" id="XP_028474301.1">
    <property type="nucleotide sequence ID" value="XM_028616994.1"/>
</dbReference>
<name>A0A427XK71_9TREE</name>
<feature type="signal peptide" evidence="2">
    <location>
        <begin position="1"/>
        <end position="19"/>
    </location>
</feature>
<dbReference type="STRING" id="105984.A0A427XK71"/>